<feature type="transmembrane region" description="Helical" evidence="2">
    <location>
        <begin position="39"/>
        <end position="58"/>
    </location>
</feature>
<dbReference type="Proteomes" id="UP000501240">
    <property type="component" value="Chromosome"/>
</dbReference>
<evidence type="ECO:0000256" key="1">
    <source>
        <dbReference type="SAM" id="MobiDB-lite"/>
    </source>
</evidence>
<reference evidence="3 4" key="1">
    <citation type="submission" date="2020-05" db="EMBL/GenBank/DDBJ databases">
        <title>Actinomadura verrucosospora NRRL-B18236 (PFL_A860) Genome sequencing and assembly.</title>
        <authorList>
            <person name="Samborskyy M."/>
        </authorList>
    </citation>
    <scope>NUCLEOTIDE SEQUENCE [LARGE SCALE GENOMIC DNA]</scope>
    <source>
        <strain evidence="3 4">NRRL:B18236</strain>
    </source>
</reference>
<gene>
    <name evidence="3" type="ORF">ACTIVE_4152</name>
</gene>
<sequence length="349" mass="36622">MNDLKERLERIAAAPGPATSVDAAAAIRKGRRIRRGRRAAAGTALAGLAAAVAAVAVAPGSAEDPHRTVRPAERAGYPALLVPPAAFGWLPKGYGQTEVTRSEEDGTSYTVAAGKGDRPALELTVLESRTEPPIANLPGGKKGGWTKTALINGRIGHWTIEPGGAGSDQVPAELRWEYRPHHWALLSVTDRAIAQEPTVLRIAKGVAFGSRGPAPFPFRARGVPSGLKPMQVSVGPGPRASVWLTSSGSPGGDLGIEVAPARRTRAPVNTKIDGHPAFDSRLPHGGPKTDRNPSQAQRLVVYNVRGFDVTVQATGGPLRLLQASGGLTGLYRRVTLLGDEPVRWTAPLG</sequence>
<keyword evidence="2" id="KW-1133">Transmembrane helix</keyword>
<dbReference type="EMBL" id="CP053892">
    <property type="protein sequence ID" value="QKG22512.1"/>
    <property type="molecule type" value="Genomic_DNA"/>
</dbReference>
<evidence type="ECO:0000313" key="4">
    <source>
        <dbReference type="Proteomes" id="UP000501240"/>
    </source>
</evidence>
<protein>
    <submittedName>
        <fullName evidence="3">Uncharacterized protein</fullName>
    </submittedName>
</protein>
<keyword evidence="2" id="KW-0472">Membrane</keyword>
<keyword evidence="4" id="KW-1185">Reference proteome</keyword>
<dbReference type="RefSeq" id="WP_173096620.1">
    <property type="nucleotide sequence ID" value="NZ_CP053892.1"/>
</dbReference>
<organism evidence="3 4">
    <name type="scientific">Actinomadura verrucosospora</name>
    <dbReference type="NCBI Taxonomy" id="46165"/>
    <lineage>
        <taxon>Bacteria</taxon>
        <taxon>Bacillati</taxon>
        <taxon>Actinomycetota</taxon>
        <taxon>Actinomycetes</taxon>
        <taxon>Streptosporangiales</taxon>
        <taxon>Thermomonosporaceae</taxon>
        <taxon>Actinomadura</taxon>
    </lineage>
</organism>
<accession>A0A7D3VZD1</accession>
<proteinExistence type="predicted"/>
<name>A0A7D3VZD1_ACTVE</name>
<dbReference type="AlphaFoldDB" id="A0A7D3VZD1"/>
<evidence type="ECO:0000256" key="2">
    <source>
        <dbReference type="SAM" id="Phobius"/>
    </source>
</evidence>
<feature type="compositionally biased region" description="Basic and acidic residues" evidence="1">
    <location>
        <begin position="272"/>
        <end position="291"/>
    </location>
</feature>
<keyword evidence="2" id="KW-0812">Transmembrane</keyword>
<feature type="region of interest" description="Disordered" evidence="1">
    <location>
        <begin position="269"/>
        <end position="295"/>
    </location>
</feature>
<evidence type="ECO:0000313" key="3">
    <source>
        <dbReference type="EMBL" id="QKG22512.1"/>
    </source>
</evidence>